<keyword evidence="9 10" id="KW-0414">Isoprene biosynthesis</keyword>
<dbReference type="GO" id="GO:0000287">
    <property type="term" value="F:magnesium ion binding"/>
    <property type="evidence" value="ECO:0007669"/>
    <property type="project" value="UniProtKB-UniRule"/>
</dbReference>
<accession>A0A4R7J754</accession>
<dbReference type="Proteomes" id="UP000295371">
    <property type="component" value="Unassembled WGS sequence"/>
</dbReference>
<dbReference type="InterPro" id="IPR033248">
    <property type="entry name" value="Transketolase_C"/>
</dbReference>
<evidence type="ECO:0000256" key="7">
    <source>
        <dbReference type="ARBA" id="ARBA00022977"/>
    </source>
</evidence>
<comment type="similarity">
    <text evidence="2 10">Belongs to the transketolase family. DXPS subfamily.</text>
</comment>
<comment type="caution">
    <text evidence="12">The sequence shown here is derived from an EMBL/GenBank/DDBJ whole genome shotgun (WGS) entry which is preliminary data.</text>
</comment>
<comment type="cofactor">
    <cofactor evidence="10">
        <name>Mg(2+)</name>
        <dbReference type="ChEBI" id="CHEBI:18420"/>
    </cofactor>
    <text evidence="10">Binds 1 Mg(2+) ion per subunit.</text>
</comment>
<evidence type="ECO:0000259" key="11">
    <source>
        <dbReference type="SMART" id="SM00861"/>
    </source>
</evidence>
<feature type="binding site" evidence="10">
    <location>
        <position position="73"/>
    </location>
    <ligand>
        <name>thiamine diphosphate</name>
        <dbReference type="ChEBI" id="CHEBI:58937"/>
    </ligand>
</feature>
<dbReference type="GO" id="GO:0009228">
    <property type="term" value="P:thiamine biosynthetic process"/>
    <property type="evidence" value="ECO:0007669"/>
    <property type="project" value="UniProtKB-UniRule"/>
</dbReference>
<evidence type="ECO:0000256" key="2">
    <source>
        <dbReference type="ARBA" id="ARBA00011081"/>
    </source>
</evidence>
<evidence type="ECO:0000256" key="3">
    <source>
        <dbReference type="ARBA" id="ARBA00011738"/>
    </source>
</evidence>
<gene>
    <name evidence="10" type="primary">dxs</name>
    <name evidence="12" type="ORF">CLV29_0856</name>
</gene>
<dbReference type="FunFam" id="3.40.50.970:FF:000005">
    <property type="entry name" value="1-deoxy-D-xylulose-5-phosphate synthase"/>
    <property type="match status" value="1"/>
</dbReference>
<dbReference type="SUPFAM" id="SSF52922">
    <property type="entry name" value="TK C-terminal domain-like"/>
    <property type="match status" value="1"/>
</dbReference>
<dbReference type="CDD" id="cd02007">
    <property type="entry name" value="TPP_DXS"/>
    <property type="match status" value="1"/>
</dbReference>
<keyword evidence="13" id="KW-1185">Reference proteome</keyword>
<organism evidence="12 13">
    <name type="scientific">Naumannella halotolerans</name>
    <dbReference type="NCBI Taxonomy" id="993414"/>
    <lineage>
        <taxon>Bacteria</taxon>
        <taxon>Bacillati</taxon>
        <taxon>Actinomycetota</taxon>
        <taxon>Actinomycetes</taxon>
        <taxon>Propionibacteriales</taxon>
        <taxon>Propionibacteriaceae</taxon>
        <taxon>Naumannella</taxon>
    </lineage>
</organism>
<dbReference type="GO" id="GO:0016114">
    <property type="term" value="P:terpenoid biosynthetic process"/>
    <property type="evidence" value="ECO:0007669"/>
    <property type="project" value="UniProtKB-UniRule"/>
</dbReference>
<dbReference type="NCBIfam" id="TIGR00204">
    <property type="entry name" value="dxs"/>
    <property type="match status" value="1"/>
</dbReference>
<dbReference type="Pfam" id="PF02780">
    <property type="entry name" value="Transketolase_C"/>
    <property type="match status" value="1"/>
</dbReference>
<dbReference type="OrthoDB" id="9803371at2"/>
<dbReference type="GO" id="GO:0008661">
    <property type="term" value="F:1-deoxy-D-xylulose-5-phosphate synthase activity"/>
    <property type="evidence" value="ECO:0007669"/>
    <property type="project" value="UniProtKB-UniRule"/>
</dbReference>
<keyword evidence="6 10" id="KW-0460">Magnesium</keyword>
<feature type="binding site" evidence="10">
    <location>
        <begin position="114"/>
        <end position="116"/>
    </location>
    <ligand>
        <name>thiamine diphosphate</name>
        <dbReference type="ChEBI" id="CHEBI:58937"/>
    </ligand>
</feature>
<evidence type="ECO:0000256" key="1">
    <source>
        <dbReference type="ARBA" id="ARBA00004980"/>
    </source>
</evidence>
<evidence type="ECO:0000256" key="8">
    <source>
        <dbReference type="ARBA" id="ARBA00023052"/>
    </source>
</evidence>
<keyword evidence="5 10" id="KW-0479">Metal-binding</keyword>
<dbReference type="CDD" id="cd07033">
    <property type="entry name" value="TPP_PYR_DXS_TK_like"/>
    <property type="match status" value="1"/>
</dbReference>
<keyword evidence="4 10" id="KW-0808">Transferase</keyword>
<evidence type="ECO:0000313" key="13">
    <source>
        <dbReference type="Proteomes" id="UP000295371"/>
    </source>
</evidence>
<comment type="catalytic activity">
    <reaction evidence="10">
        <text>D-glyceraldehyde 3-phosphate + pyruvate + H(+) = 1-deoxy-D-xylulose 5-phosphate + CO2</text>
        <dbReference type="Rhea" id="RHEA:12605"/>
        <dbReference type="ChEBI" id="CHEBI:15361"/>
        <dbReference type="ChEBI" id="CHEBI:15378"/>
        <dbReference type="ChEBI" id="CHEBI:16526"/>
        <dbReference type="ChEBI" id="CHEBI:57792"/>
        <dbReference type="ChEBI" id="CHEBI:59776"/>
        <dbReference type="EC" id="2.2.1.7"/>
    </reaction>
</comment>
<comment type="function">
    <text evidence="10">Catalyzes the acyloin condensation reaction between C atoms 2 and 3 of pyruvate and glyceraldehyde 3-phosphate to yield 1-deoxy-D-xylulose-5-phosphate (DXP).</text>
</comment>
<dbReference type="PROSITE" id="PS00801">
    <property type="entry name" value="TRANSKETOLASE_1"/>
    <property type="match status" value="1"/>
</dbReference>
<comment type="cofactor">
    <cofactor evidence="10">
        <name>thiamine diphosphate</name>
        <dbReference type="ChEBI" id="CHEBI:58937"/>
    </cofactor>
    <text evidence="10">Binds 1 thiamine pyrophosphate per subunit.</text>
</comment>
<feature type="binding site" evidence="10">
    <location>
        <position position="145"/>
    </location>
    <ligand>
        <name>Mg(2+)</name>
        <dbReference type="ChEBI" id="CHEBI:18420"/>
    </ligand>
</feature>
<name>A0A4R7J754_9ACTN</name>
<feature type="binding site" evidence="10">
    <location>
        <position position="175"/>
    </location>
    <ligand>
        <name>thiamine diphosphate</name>
        <dbReference type="ChEBI" id="CHEBI:58937"/>
    </ligand>
</feature>
<dbReference type="Pfam" id="PF13292">
    <property type="entry name" value="DXP_synthase_N"/>
    <property type="match status" value="1"/>
</dbReference>
<keyword evidence="8 10" id="KW-0786">Thiamine pyrophosphate</keyword>
<comment type="subunit">
    <text evidence="3 10">Homodimer.</text>
</comment>
<feature type="binding site" evidence="10">
    <location>
        <begin position="146"/>
        <end position="147"/>
    </location>
    <ligand>
        <name>thiamine diphosphate</name>
        <dbReference type="ChEBI" id="CHEBI:58937"/>
    </ligand>
</feature>
<dbReference type="GO" id="GO:0005829">
    <property type="term" value="C:cytosol"/>
    <property type="evidence" value="ECO:0007669"/>
    <property type="project" value="TreeGrafter"/>
</dbReference>
<dbReference type="SMART" id="SM00861">
    <property type="entry name" value="Transket_pyr"/>
    <property type="match status" value="1"/>
</dbReference>
<evidence type="ECO:0000313" key="12">
    <source>
        <dbReference type="EMBL" id="TDT33251.1"/>
    </source>
</evidence>
<protein>
    <recommendedName>
        <fullName evidence="10">1-deoxy-D-xylulose-5-phosphate synthase</fullName>
        <ecNumber evidence="10">2.2.1.7</ecNumber>
    </recommendedName>
    <alternativeName>
        <fullName evidence="10">1-deoxyxylulose-5-phosphate synthase</fullName>
        <shortName evidence="10">DXP synthase</shortName>
        <shortName evidence="10">DXPS</shortName>
    </alternativeName>
</protein>
<dbReference type="UniPathway" id="UPA00064">
    <property type="reaction ID" value="UER00091"/>
</dbReference>
<feature type="binding site" evidence="10">
    <location>
        <position position="368"/>
    </location>
    <ligand>
        <name>thiamine diphosphate</name>
        <dbReference type="ChEBI" id="CHEBI:58937"/>
    </ligand>
</feature>
<keyword evidence="7 10" id="KW-0784">Thiamine biosynthesis</keyword>
<evidence type="ECO:0000256" key="6">
    <source>
        <dbReference type="ARBA" id="ARBA00022842"/>
    </source>
</evidence>
<dbReference type="NCBIfam" id="NF003933">
    <property type="entry name" value="PRK05444.2-2"/>
    <property type="match status" value="1"/>
</dbReference>
<feature type="domain" description="Transketolase-like pyrimidine-binding" evidence="11">
    <location>
        <begin position="317"/>
        <end position="481"/>
    </location>
</feature>
<dbReference type="EC" id="2.2.1.7" evidence="10"/>
<dbReference type="InterPro" id="IPR005475">
    <property type="entry name" value="Transketolase-like_Pyr-bd"/>
</dbReference>
<dbReference type="Gene3D" id="3.40.50.920">
    <property type="match status" value="1"/>
</dbReference>
<evidence type="ECO:0000256" key="4">
    <source>
        <dbReference type="ARBA" id="ARBA00022679"/>
    </source>
</evidence>
<dbReference type="InterPro" id="IPR029061">
    <property type="entry name" value="THDP-binding"/>
</dbReference>
<dbReference type="PANTHER" id="PTHR43322">
    <property type="entry name" value="1-D-DEOXYXYLULOSE 5-PHOSPHATE SYNTHASE-RELATED"/>
    <property type="match status" value="1"/>
</dbReference>
<dbReference type="GO" id="GO:0030976">
    <property type="term" value="F:thiamine pyrophosphate binding"/>
    <property type="evidence" value="ECO:0007669"/>
    <property type="project" value="UniProtKB-UniRule"/>
</dbReference>
<dbReference type="HAMAP" id="MF_00315">
    <property type="entry name" value="DXP_synth"/>
    <property type="match status" value="1"/>
</dbReference>
<reference evidence="12 13" key="1">
    <citation type="submission" date="2019-03" db="EMBL/GenBank/DDBJ databases">
        <title>Genomic Encyclopedia of Archaeal and Bacterial Type Strains, Phase II (KMG-II): from individual species to whole genera.</title>
        <authorList>
            <person name="Goeker M."/>
        </authorList>
    </citation>
    <scope>NUCLEOTIDE SEQUENCE [LARGE SCALE GENOMIC DNA]</scope>
    <source>
        <strain evidence="12 13">DSM 24323</strain>
    </source>
</reference>
<dbReference type="PANTHER" id="PTHR43322:SF5">
    <property type="entry name" value="1-DEOXY-D-XYLULOSE-5-PHOSPHATE SYNTHASE, CHLOROPLASTIC"/>
    <property type="match status" value="1"/>
</dbReference>
<dbReference type="PROSITE" id="PS00802">
    <property type="entry name" value="TRANSKETOLASE_2"/>
    <property type="match status" value="1"/>
</dbReference>
<dbReference type="RefSeq" id="WP_133753793.1">
    <property type="nucleotide sequence ID" value="NZ_CP171129.1"/>
</dbReference>
<dbReference type="AlphaFoldDB" id="A0A4R7J754"/>
<dbReference type="SUPFAM" id="SSF52518">
    <property type="entry name" value="Thiamin diphosphate-binding fold (THDP-binding)"/>
    <property type="match status" value="1"/>
</dbReference>
<dbReference type="Pfam" id="PF02779">
    <property type="entry name" value="Transket_pyr"/>
    <property type="match status" value="1"/>
</dbReference>
<evidence type="ECO:0000256" key="9">
    <source>
        <dbReference type="ARBA" id="ARBA00023229"/>
    </source>
</evidence>
<dbReference type="InterPro" id="IPR020826">
    <property type="entry name" value="Transketolase_BS"/>
</dbReference>
<proteinExistence type="inferred from homology"/>
<feature type="binding site" evidence="10">
    <location>
        <position position="175"/>
    </location>
    <ligand>
        <name>Mg(2+)</name>
        <dbReference type="ChEBI" id="CHEBI:18420"/>
    </ligand>
</feature>
<dbReference type="InterPro" id="IPR049557">
    <property type="entry name" value="Transketolase_CS"/>
</dbReference>
<dbReference type="Gene3D" id="3.40.50.970">
    <property type="match status" value="2"/>
</dbReference>
<dbReference type="InterPro" id="IPR009014">
    <property type="entry name" value="Transketo_C/PFOR_II"/>
</dbReference>
<dbReference type="InterPro" id="IPR005477">
    <property type="entry name" value="Dxylulose-5-P_synthase"/>
</dbReference>
<dbReference type="GO" id="GO:0019288">
    <property type="term" value="P:isopentenyl diphosphate biosynthetic process, methylerythritol 4-phosphate pathway"/>
    <property type="evidence" value="ECO:0007669"/>
    <property type="project" value="TreeGrafter"/>
</dbReference>
<comment type="pathway">
    <text evidence="1 10">Metabolic intermediate biosynthesis; 1-deoxy-D-xylulose 5-phosphate biosynthesis; 1-deoxy-D-xylulose 5-phosphate from D-glyceraldehyde 3-phosphate and pyruvate: step 1/1.</text>
</comment>
<feature type="binding site" evidence="10">
    <location>
        <position position="286"/>
    </location>
    <ligand>
        <name>thiamine diphosphate</name>
        <dbReference type="ChEBI" id="CHEBI:58937"/>
    </ligand>
</feature>
<sequence length="634" mass="67099">MSHLDRIRGPKDLGDLSPRELAELAAEIRASLITNVSATGGHLGPNLGVVELTIALHRVFDSPTDPIIFDVGHQAYVHKMLTGRTGQLPTLRQRGGLSGYPSRAESEHDWVENSHASTALSWAEGLAKGFRLQGVDRTVVAVVGDGALTGGMTWEAMNNISADDDLPLIIVANDNGRSYTPTVGGVARALSPVRTDRRYEDVLDLLRRSVSSTPVIGKAAYEWLHGVKAGLKDVLNPQGLFADLGMKYVGPIDGHDIEAVEYALTQAKGYGGPVIVHVRTQKGHGFTAAVNHEEDQFHAVGQIDPVTGKSKATSGGTSWTSVFADALLHEGKQHPGLVAVTAAMMYPTGLHKFHQTFPERTFDVGIAEQHAVTSAAGLAASGMHPVVAIYSTFVNRAFDQVLMDVALHKQGVTFVLDRAGITGPDGPSHHGMWDLSLLGLVPGLQLWAPRDATRLTEALAAAVQVSDAPTVLRFPKGTVGEELPAVATRKGMDVLAAAAEPRVLVVGYGPMAAVALQVGEQLDAQGISTTVIDPVRALPVNPELVEVAAEHELVISIEDGGEVGGLGARLAQEMRAAGVSVPLREFGVPQAFHDHASRDEVLAECGLSAQQIARYAVETVSRSDHAGVAEVTLP</sequence>
<evidence type="ECO:0000256" key="5">
    <source>
        <dbReference type="ARBA" id="ARBA00022723"/>
    </source>
</evidence>
<evidence type="ECO:0000256" key="10">
    <source>
        <dbReference type="HAMAP-Rule" id="MF_00315"/>
    </source>
</evidence>
<dbReference type="EMBL" id="SOAW01000001">
    <property type="protein sequence ID" value="TDT33251.1"/>
    <property type="molecule type" value="Genomic_DNA"/>
</dbReference>